<dbReference type="PANTHER" id="PTHR36974">
    <property type="entry name" value="MEMBRANE PROTEIN-RELATED"/>
    <property type="match status" value="1"/>
</dbReference>
<accession>A0A4Y9QRG4</accession>
<keyword evidence="4 5" id="KW-0472">Membrane</keyword>
<feature type="transmembrane region" description="Helical" evidence="5">
    <location>
        <begin position="111"/>
        <end position="131"/>
    </location>
</feature>
<organism evidence="6 7">
    <name type="scientific">Orlajensenia leifsoniae</name>
    <dbReference type="NCBI Taxonomy" id="2561933"/>
    <lineage>
        <taxon>Bacteria</taxon>
        <taxon>Bacillati</taxon>
        <taxon>Actinomycetota</taxon>
        <taxon>Actinomycetes</taxon>
        <taxon>Micrococcales</taxon>
        <taxon>Microbacteriaceae</taxon>
        <taxon>Orlajensenia</taxon>
    </lineage>
</organism>
<keyword evidence="3 5" id="KW-1133">Transmembrane helix</keyword>
<protein>
    <submittedName>
        <fullName evidence="6">DoxX family membrane protein</fullName>
    </submittedName>
</protein>
<evidence type="ECO:0000313" key="7">
    <source>
        <dbReference type="Proteomes" id="UP000298127"/>
    </source>
</evidence>
<comment type="subcellular location">
    <subcellularLocation>
        <location evidence="1">Membrane</location>
        <topology evidence="1">Multi-pass membrane protein</topology>
    </subcellularLocation>
</comment>
<dbReference type="GO" id="GO:0016020">
    <property type="term" value="C:membrane"/>
    <property type="evidence" value="ECO:0007669"/>
    <property type="project" value="UniProtKB-SubCell"/>
</dbReference>
<proteinExistence type="predicted"/>
<reference evidence="6 7" key="1">
    <citation type="journal article" date="2018" name="J. Microbiol.">
        <title>Leifsonia flava sp. nov., a novel actinobacterium isolated from the rhizosphere of Aquilegia viridiflora.</title>
        <authorList>
            <person name="Cai Y."/>
            <person name="Tao W.Z."/>
            <person name="Ma Y.J."/>
            <person name="Cheng J."/>
            <person name="Zhang M.Y."/>
            <person name="Zhang Y.X."/>
        </authorList>
    </citation>
    <scope>NUCLEOTIDE SEQUENCE [LARGE SCALE GENOMIC DNA]</scope>
    <source>
        <strain evidence="6 7">SYP-B2174</strain>
    </source>
</reference>
<name>A0A4Y9QRG4_9MICO</name>
<sequence>MTTDDIFEIAQWVVRILLAIVFIGMGLNHFRRGPAKIMAKMIPPRMRRDGLLSPINLVRFTGVCEIAGGIGLLIPATQFAAGILLAIFLVAVFPANAFAARHPETFRSLSIPLVPRLIAQIVLIGLCIFAAV</sequence>
<keyword evidence="7" id="KW-1185">Reference proteome</keyword>
<comment type="caution">
    <text evidence="6">The sequence shown here is derived from an EMBL/GenBank/DDBJ whole genome shotgun (WGS) entry which is preliminary data.</text>
</comment>
<feature type="transmembrane region" description="Helical" evidence="5">
    <location>
        <begin position="79"/>
        <end position="99"/>
    </location>
</feature>
<gene>
    <name evidence="6" type="ORF">E4M00_15835</name>
</gene>
<evidence type="ECO:0000256" key="1">
    <source>
        <dbReference type="ARBA" id="ARBA00004141"/>
    </source>
</evidence>
<feature type="transmembrane region" description="Helical" evidence="5">
    <location>
        <begin position="12"/>
        <end position="30"/>
    </location>
</feature>
<dbReference type="Pfam" id="PF07681">
    <property type="entry name" value="DoxX"/>
    <property type="match status" value="1"/>
</dbReference>
<evidence type="ECO:0000256" key="3">
    <source>
        <dbReference type="ARBA" id="ARBA00022989"/>
    </source>
</evidence>
<dbReference type="RefSeq" id="WP_135121448.1">
    <property type="nucleotide sequence ID" value="NZ_SPQZ01000007.1"/>
</dbReference>
<evidence type="ECO:0000313" key="6">
    <source>
        <dbReference type="EMBL" id="TFV95134.1"/>
    </source>
</evidence>
<keyword evidence="2 5" id="KW-0812">Transmembrane</keyword>
<dbReference type="EMBL" id="SPQZ01000007">
    <property type="protein sequence ID" value="TFV95134.1"/>
    <property type="molecule type" value="Genomic_DNA"/>
</dbReference>
<dbReference type="Proteomes" id="UP000298127">
    <property type="component" value="Unassembled WGS sequence"/>
</dbReference>
<evidence type="ECO:0000256" key="2">
    <source>
        <dbReference type="ARBA" id="ARBA00022692"/>
    </source>
</evidence>
<evidence type="ECO:0000256" key="5">
    <source>
        <dbReference type="SAM" id="Phobius"/>
    </source>
</evidence>
<evidence type="ECO:0000256" key="4">
    <source>
        <dbReference type="ARBA" id="ARBA00023136"/>
    </source>
</evidence>
<dbReference type="InterPro" id="IPR032808">
    <property type="entry name" value="DoxX"/>
</dbReference>
<dbReference type="PANTHER" id="PTHR36974:SF1">
    <property type="entry name" value="DOXX FAMILY MEMBRANE PROTEIN"/>
    <property type="match status" value="1"/>
</dbReference>
<feature type="transmembrane region" description="Helical" evidence="5">
    <location>
        <begin position="51"/>
        <end position="73"/>
    </location>
</feature>
<dbReference type="AlphaFoldDB" id="A0A4Y9QRG4"/>